<gene>
    <name evidence="2" type="ORF">F1559_001961</name>
</gene>
<dbReference type="Proteomes" id="UP000530660">
    <property type="component" value="Unassembled WGS sequence"/>
</dbReference>
<dbReference type="AlphaFoldDB" id="A0A7J7ICP8"/>
<dbReference type="OrthoDB" id="10378249at2759"/>
<keyword evidence="3" id="KW-1185">Reference proteome</keyword>
<organism evidence="2 3">
    <name type="scientific">Cyanidiococcus yangmingshanensis</name>
    <dbReference type="NCBI Taxonomy" id="2690220"/>
    <lineage>
        <taxon>Eukaryota</taxon>
        <taxon>Rhodophyta</taxon>
        <taxon>Bangiophyceae</taxon>
        <taxon>Cyanidiales</taxon>
        <taxon>Cyanidiaceae</taxon>
        <taxon>Cyanidiococcus</taxon>
    </lineage>
</organism>
<proteinExistence type="predicted"/>
<dbReference type="EMBL" id="VWRR01000020">
    <property type="protein sequence ID" value="KAF6000449.1"/>
    <property type="molecule type" value="Genomic_DNA"/>
</dbReference>
<evidence type="ECO:0000259" key="1">
    <source>
        <dbReference type="Pfam" id="PF21053"/>
    </source>
</evidence>
<feature type="domain" description="Biogenesis factor required for ATP synthase 1-like C-terminal" evidence="1">
    <location>
        <begin position="228"/>
        <end position="322"/>
    </location>
</feature>
<protein>
    <recommendedName>
        <fullName evidence="1">Biogenesis factor required for ATP synthase 1-like C-terminal domain-containing protein</fullName>
    </recommendedName>
</protein>
<dbReference type="Pfam" id="PF21053">
    <property type="entry name" value="BFA1_C"/>
    <property type="match status" value="1"/>
</dbReference>
<sequence>MFVPGVYKTQKKSLHQLCAVVPAEQWERLCRNEGVFRGKLWRYEPTSVSLVATPQPTELHITPRAGERDSTWVILRKPGDRDATQFYSRALDAAVLAQRGMVYAEDGSFCSGSVQARTGDHGLSALIVEQNINHWEAGNIAGRRRVVVHYQGQALSGLSLYREIDQSDHTEERPRAVDFVRLIETRSGFWLGRAEYIRIRDQQGSVWLDTEASLRFSEQVSDHGAIAVETRVAVPGFERISHGRLYPDQNKIVFEPIHPHLQYVMHLLGRDCTVLAPSAVPTGLAFFVEFTWLVRPGLRRRIVRQYDSDGAYEGSVFITESKTN</sequence>
<dbReference type="Gene3D" id="2.40.128.20">
    <property type="match status" value="2"/>
</dbReference>
<name>A0A7J7ICP8_9RHOD</name>
<reference evidence="2 3" key="1">
    <citation type="journal article" date="2020" name="J. Phycol.">
        <title>Comparative genome analysis reveals Cyanidiococcus gen. nov., a new extremophilic red algal genus sister to Cyanidioschyzon (Cyanidioschyzonaceae, Rhodophyta).</title>
        <authorList>
            <person name="Liu S.-L."/>
            <person name="Chiang Y.-R."/>
            <person name="Yoon H.S."/>
            <person name="Fu H.-Y."/>
        </authorList>
    </citation>
    <scope>NUCLEOTIDE SEQUENCE [LARGE SCALE GENOMIC DNA]</scope>
    <source>
        <strain evidence="2 3">THAL066</strain>
    </source>
</reference>
<evidence type="ECO:0000313" key="3">
    <source>
        <dbReference type="Proteomes" id="UP000530660"/>
    </source>
</evidence>
<dbReference type="SUPFAM" id="SSF50814">
    <property type="entry name" value="Lipocalins"/>
    <property type="match status" value="1"/>
</dbReference>
<evidence type="ECO:0000313" key="2">
    <source>
        <dbReference type="EMBL" id="KAF6000449.1"/>
    </source>
</evidence>
<dbReference type="InterPro" id="IPR012674">
    <property type="entry name" value="Calycin"/>
</dbReference>
<accession>A0A7J7ICP8</accession>
<dbReference type="InterPro" id="IPR048378">
    <property type="entry name" value="BFA1-like_C"/>
</dbReference>
<comment type="caution">
    <text evidence="2">The sequence shown here is derived from an EMBL/GenBank/DDBJ whole genome shotgun (WGS) entry which is preliminary data.</text>
</comment>